<evidence type="ECO:0000313" key="11">
    <source>
        <dbReference type="EMBL" id="VBB05155.1"/>
    </source>
</evidence>
<reference evidence="11 12" key="1">
    <citation type="submission" date="2018-06" db="EMBL/GenBank/DDBJ databases">
        <authorList>
            <person name="Strepis N."/>
        </authorList>
    </citation>
    <scope>NUCLEOTIDE SEQUENCE [LARGE SCALE GENOMIC DNA]</scope>
    <source>
        <strain evidence="11">LUCI</strain>
    </source>
</reference>
<comment type="subunit">
    <text evidence="10">The RNAP catalytic core consists of 2 alpha, 1 beta, 1 beta' and 1 omega subunit. When a sigma factor is associated with the core the holoenzyme is formed, which can initiate transcription.</text>
</comment>
<dbReference type="Proteomes" id="UP000277811">
    <property type="component" value="Unassembled WGS sequence"/>
</dbReference>
<comment type="function">
    <text evidence="10">Promotes RNA polymerase assembly. Latches the N- and C-terminal regions of the beta' subunit thereby facilitating its interaction with the beta and alpha subunits.</text>
</comment>
<dbReference type="PANTHER" id="PTHR34476">
    <property type="entry name" value="DNA-DIRECTED RNA POLYMERASE SUBUNIT OMEGA"/>
    <property type="match status" value="1"/>
</dbReference>
<dbReference type="GO" id="GO:0003899">
    <property type="term" value="F:DNA-directed RNA polymerase activity"/>
    <property type="evidence" value="ECO:0007669"/>
    <property type="project" value="UniProtKB-UniRule"/>
</dbReference>
<dbReference type="RefSeq" id="WP_279386937.1">
    <property type="nucleotide sequence ID" value="NZ_UPPP01000053.1"/>
</dbReference>
<comment type="catalytic activity">
    <reaction evidence="9 10">
        <text>RNA(n) + a ribonucleoside 5'-triphosphate = RNA(n+1) + diphosphate</text>
        <dbReference type="Rhea" id="RHEA:21248"/>
        <dbReference type="Rhea" id="RHEA-COMP:14527"/>
        <dbReference type="Rhea" id="RHEA-COMP:17342"/>
        <dbReference type="ChEBI" id="CHEBI:33019"/>
        <dbReference type="ChEBI" id="CHEBI:61557"/>
        <dbReference type="ChEBI" id="CHEBI:140395"/>
        <dbReference type="EC" id="2.7.7.6"/>
    </reaction>
</comment>
<accession>A0A498R1W9</accession>
<evidence type="ECO:0000256" key="5">
    <source>
        <dbReference type="ARBA" id="ARBA00022679"/>
    </source>
</evidence>
<evidence type="ECO:0000256" key="7">
    <source>
        <dbReference type="ARBA" id="ARBA00023163"/>
    </source>
</evidence>
<evidence type="ECO:0000256" key="1">
    <source>
        <dbReference type="ARBA" id="ARBA00006711"/>
    </source>
</evidence>
<dbReference type="AlphaFoldDB" id="A0A498R1W9"/>
<organism evidence="11 12">
    <name type="scientific">Lucifera butyrica</name>
    <dbReference type="NCBI Taxonomy" id="1351585"/>
    <lineage>
        <taxon>Bacteria</taxon>
        <taxon>Bacillati</taxon>
        <taxon>Bacillota</taxon>
        <taxon>Negativicutes</taxon>
        <taxon>Veillonellales</taxon>
        <taxon>Veillonellaceae</taxon>
        <taxon>Lucifera</taxon>
    </lineage>
</organism>
<evidence type="ECO:0000256" key="2">
    <source>
        <dbReference type="ARBA" id="ARBA00012418"/>
    </source>
</evidence>
<dbReference type="EC" id="2.7.7.6" evidence="2 10"/>
<dbReference type="SUPFAM" id="SSF63562">
    <property type="entry name" value="RPB6/omega subunit-like"/>
    <property type="match status" value="1"/>
</dbReference>
<dbReference type="GO" id="GO:0003677">
    <property type="term" value="F:DNA binding"/>
    <property type="evidence" value="ECO:0007669"/>
    <property type="project" value="UniProtKB-UniRule"/>
</dbReference>
<dbReference type="GO" id="GO:0000428">
    <property type="term" value="C:DNA-directed RNA polymerase complex"/>
    <property type="evidence" value="ECO:0007669"/>
    <property type="project" value="UniProtKB-KW"/>
</dbReference>
<evidence type="ECO:0000256" key="6">
    <source>
        <dbReference type="ARBA" id="ARBA00022695"/>
    </source>
</evidence>
<keyword evidence="12" id="KW-1185">Reference proteome</keyword>
<dbReference type="InterPro" id="IPR006110">
    <property type="entry name" value="Pol_omega/Rpo6/RPB6"/>
</dbReference>
<name>A0A498R1W9_9FIRM</name>
<gene>
    <name evidence="10" type="primary">rpoZ</name>
    <name evidence="11" type="ORF">LUCI_0362</name>
</gene>
<evidence type="ECO:0000256" key="3">
    <source>
        <dbReference type="ARBA" id="ARBA00013725"/>
    </source>
</evidence>
<keyword evidence="5 10" id="KW-0808">Transferase</keyword>
<dbReference type="Pfam" id="PF01192">
    <property type="entry name" value="RNA_pol_Rpb6"/>
    <property type="match status" value="1"/>
</dbReference>
<proteinExistence type="inferred from homology"/>
<dbReference type="PANTHER" id="PTHR34476:SF1">
    <property type="entry name" value="DNA-DIRECTED RNA POLYMERASE SUBUNIT OMEGA"/>
    <property type="match status" value="1"/>
</dbReference>
<dbReference type="SMART" id="SM01409">
    <property type="entry name" value="RNA_pol_Rpb6"/>
    <property type="match status" value="1"/>
</dbReference>
<keyword evidence="4 10" id="KW-0240">DNA-directed RNA polymerase</keyword>
<dbReference type="EMBL" id="UPPP01000053">
    <property type="protein sequence ID" value="VBB05155.1"/>
    <property type="molecule type" value="Genomic_DNA"/>
</dbReference>
<keyword evidence="7 10" id="KW-0804">Transcription</keyword>
<comment type="similarity">
    <text evidence="1 10">Belongs to the RNA polymerase subunit omega family.</text>
</comment>
<dbReference type="HAMAP" id="MF_00366">
    <property type="entry name" value="RNApol_bact_RpoZ"/>
    <property type="match status" value="1"/>
</dbReference>
<keyword evidence="6 10" id="KW-0548">Nucleotidyltransferase</keyword>
<evidence type="ECO:0000256" key="4">
    <source>
        <dbReference type="ARBA" id="ARBA00022478"/>
    </source>
</evidence>
<evidence type="ECO:0000256" key="10">
    <source>
        <dbReference type="HAMAP-Rule" id="MF_00366"/>
    </source>
</evidence>
<dbReference type="InterPro" id="IPR036161">
    <property type="entry name" value="RPB6/omega-like_sf"/>
</dbReference>
<evidence type="ECO:0000313" key="12">
    <source>
        <dbReference type="Proteomes" id="UP000277811"/>
    </source>
</evidence>
<evidence type="ECO:0000256" key="8">
    <source>
        <dbReference type="ARBA" id="ARBA00029924"/>
    </source>
</evidence>
<evidence type="ECO:0000256" key="9">
    <source>
        <dbReference type="ARBA" id="ARBA00048552"/>
    </source>
</evidence>
<dbReference type="NCBIfam" id="TIGR00690">
    <property type="entry name" value="rpoZ"/>
    <property type="match status" value="1"/>
</dbReference>
<dbReference type="InterPro" id="IPR003716">
    <property type="entry name" value="DNA-dir_RNA_pol_omega"/>
</dbReference>
<sequence>MVIYPSIDSLLSKIDSKYTLVILAAKRAREIVDGNRPPAEESASAKPVTIALEEIAQDKITFKRTRTGIK</sequence>
<protein>
    <recommendedName>
        <fullName evidence="3 10">DNA-directed RNA polymerase subunit omega</fullName>
        <shortName evidence="10">RNAP omega subunit</shortName>
        <ecNumber evidence="2 10">2.7.7.6</ecNumber>
    </recommendedName>
    <alternativeName>
        <fullName evidence="10">RNA polymerase omega subunit</fullName>
    </alternativeName>
    <alternativeName>
        <fullName evidence="8 10">Transcriptase subunit omega</fullName>
    </alternativeName>
</protein>
<dbReference type="GO" id="GO:0006351">
    <property type="term" value="P:DNA-templated transcription"/>
    <property type="evidence" value="ECO:0007669"/>
    <property type="project" value="UniProtKB-UniRule"/>
</dbReference>
<dbReference type="Gene3D" id="3.90.940.10">
    <property type="match status" value="1"/>
</dbReference>